<evidence type="ECO:0000256" key="2">
    <source>
        <dbReference type="ARBA" id="ARBA00023315"/>
    </source>
</evidence>
<dbReference type="SUPFAM" id="SSF55729">
    <property type="entry name" value="Acyl-CoA N-acyltransferases (Nat)"/>
    <property type="match status" value="1"/>
</dbReference>
<dbReference type="EMBL" id="SMNA01000008">
    <property type="protein sequence ID" value="TDE90802.1"/>
    <property type="molecule type" value="Genomic_DNA"/>
</dbReference>
<evidence type="ECO:0000259" key="3">
    <source>
        <dbReference type="PROSITE" id="PS51186"/>
    </source>
</evidence>
<dbReference type="Proteomes" id="UP000504882">
    <property type="component" value="Unassembled WGS sequence"/>
</dbReference>
<sequence>MPPKIRDYGPDDAASWLRCRLLSFFTTEYYDDVYTRRPTYDLPSVQLVADDGGTVVGLLDVAIDGVSSTIESVAVHPDHARSGIASRLLAAALPRLTGARTLDAWTRGDEAANAWYLARGFRENHRYLHVYADDREDDGELAGFAAPEPLSTPLFAFTHARIEHEEAMRRQYRRIHVCRQYLMDLPTS</sequence>
<proteinExistence type="predicted"/>
<reference evidence="4 5" key="1">
    <citation type="submission" date="2019-03" db="EMBL/GenBank/DDBJ databases">
        <title>Genomic features of bacteria from cold environments.</title>
        <authorList>
            <person name="Shen L."/>
        </authorList>
    </citation>
    <scope>NUCLEOTIDE SEQUENCE [LARGE SCALE GENOMIC DNA]</scope>
    <source>
        <strain evidence="5">T3246-1</strain>
    </source>
</reference>
<keyword evidence="5" id="KW-1185">Reference proteome</keyword>
<comment type="caution">
    <text evidence="4">The sequence shown here is derived from an EMBL/GenBank/DDBJ whole genome shotgun (WGS) entry which is preliminary data.</text>
</comment>
<feature type="domain" description="N-acetyltransferase" evidence="3">
    <location>
        <begin position="3"/>
        <end position="153"/>
    </location>
</feature>
<dbReference type="Pfam" id="PF13508">
    <property type="entry name" value="Acetyltransf_7"/>
    <property type="match status" value="1"/>
</dbReference>
<accession>A0ABY2E064</accession>
<keyword evidence="2" id="KW-0012">Acyltransferase</keyword>
<keyword evidence="1" id="KW-0808">Transferase</keyword>
<dbReference type="InterPro" id="IPR050832">
    <property type="entry name" value="Bact_Acetyltransf"/>
</dbReference>
<dbReference type="Gene3D" id="3.40.630.30">
    <property type="match status" value="1"/>
</dbReference>
<evidence type="ECO:0000256" key="1">
    <source>
        <dbReference type="ARBA" id="ARBA00022679"/>
    </source>
</evidence>
<dbReference type="InterPro" id="IPR000182">
    <property type="entry name" value="GNAT_dom"/>
</dbReference>
<dbReference type="CDD" id="cd04301">
    <property type="entry name" value="NAT_SF"/>
    <property type="match status" value="1"/>
</dbReference>
<name>A0ABY2E064_9MICO</name>
<evidence type="ECO:0000313" key="5">
    <source>
        <dbReference type="Proteomes" id="UP000504882"/>
    </source>
</evidence>
<protein>
    <submittedName>
        <fullName evidence="4">N-acetyltransferase</fullName>
    </submittedName>
</protein>
<organism evidence="4 5">
    <name type="scientific">Occultella glacieicola</name>
    <dbReference type="NCBI Taxonomy" id="2518684"/>
    <lineage>
        <taxon>Bacteria</taxon>
        <taxon>Bacillati</taxon>
        <taxon>Actinomycetota</taxon>
        <taxon>Actinomycetes</taxon>
        <taxon>Micrococcales</taxon>
        <taxon>Ruaniaceae</taxon>
        <taxon>Occultella</taxon>
    </lineage>
</organism>
<dbReference type="RefSeq" id="WP_133108867.1">
    <property type="nucleotide sequence ID" value="NZ_SMNA01000008.1"/>
</dbReference>
<dbReference type="PANTHER" id="PTHR43877">
    <property type="entry name" value="AMINOALKYLPHOSPHONATE N-ACETYLTRANSFERASE-RELATED-RELATED"/>
    <property type="match status" value="1"/>
</dbReference>
<dbReference type="InterPro" id="IPR016181">
    <property type="entry name" value="Acyl_CoA_acyltransferase"/>
</dbReference>
<gene>
    <name evidence="4" type="ORF">EXU48_16965</name>
</gene>
<dbReference type="PROSITE" id="PS51186">
    <property type="entry name" value="GNAT"/>
    <property type="match status" value="1"/>
</dbReference>
<evidence type="ECO:0000313" key="4">
    <source>
        <dbReference type="EMBL" id="TDE90802.1"/>
    </source>
</evidence>
<dbReference type="PANTHER" id="PTHR43877:SF1">
    <property type="entry name" value="ACETYLTRANSFERASE"/>
    <property type="match status" value="1"/>
</dbReference>